<evidence type="ECO:0000259" key="2">
    <source>
        <dbReference type="Pfam" id="PF12708"/>
    </source>
</evidence>
<dbReference type="InterPro" id="IPR011050">
    <property type="entry name" value="Pectin_lyase_fold/virulence"/>
</dbReference>
<dbReference type="EMBL" id="SACK01000001">
    <property type="protein sequence ID" value="RVU02907.1"/>
    <property type="molecule type" value="Genomic_DNA"/>
</dbReference>
<proteinExistence type="predicted"/>
<name>A0A3S2Y602_9SPHI</name>
<comment type="caution">
    <text evidence="3">The sequence shown here is derived from an EMBL/GenBank/DDBJ whole genome shotgun (WGS) entry which is preliminary data.</text>
</comment>
<dbReference type="GO" id="GO:0016787">
    <property type="term" value="F:hydrolase activity"/>
    <property type="evidence" value="ECO:0007669"/>
    <property type="project" value="UniProtKB-KW"/>
</dbReference>
<feature type="domain" description="Rhamnogalacturonase A/B/Epimerase-like pectate lyase" evidence="2">
    <location>
        <begin position="37"/>
        <end position="262"/>
    </location>
</feature>
<evidence type="ECO:0000313" key="3">
    <source>
        <dbReference type="EMBL" id="RVU02907.1"/>
    </source>
</evidence>
<dbReference type="OrthoDB" id="9795222at2"/>
<dbReference type="SUPFAM" id="SSF51126">
    <property type="entry name" value="Pectin lyase-like"/>
    <property type="match status" value="1"/>
</dbReference>
<evidence type="ECO:0000256" key="1">
    <source>
        <dbReference type="SAM" id="SignalP"/>
    </source>
</evidence>
<dbReference type="InterPro" id="IPR012334">
    <property type="entry name" value="Pectin_lyas_fold"/>
</dbReference>
<dbReference type="Pfam" id="PF12708">
    <property type="entry name" value="Pect-lyase_RHGA_epim"/>
    <property type="match status" value="1"/>
</dbReference>
<dbReference type="InterPro" id="IPR024535">
    <property type="entry name" value="RHGA/B-epi-like_pectate_lyase"/>
</dbReference>
<organism evidence="3 4">
    <name type="scientific">Mucilaginibacter limnophilus</name>
    <dbReference type="NCBI Taxonomy" id="1932778"/>
    <lineage>
        <taxon>Bacteria</taxon>
        <taxon>Pseudomonadati</taxon>
        <taxon>Bacteroidota</taxon>
        <taxon>Sphingobacteriia</taxon>
        <taxon>Sphingobacteriales</taxon>
        <taxon>Sphingobacteriaceae</taxon>
        <taxon>Mucilaginibacter</taxon>
    </lineage>
</organism>
<dbReference type="AlphaFoldDB" id="A0A3S2Y602"/>
<protein>
    <submittedName>
        <fullName evidence="3">Glycoside hydrolase</fullName>
    </submittedName>
</protein>
<dbReference type="Gene3D" id="2.160.20.10">
    <property type="entry name" value="Single-stranded right-handed beta-helix, Pectin lyase-like"/>
    <property type="match status" value="1"/>
</dbReference>
<keyword evidence="4" id="KW-1185">Reference proteome</keyword>
<gene>
    <name evidence="3" type="ORF">EOD41_02920</name>
</gene>
<reference evidence="3 4" key="1">
    <citation type="submission" date="2019-01" db="EMBL/GenBank/DDBJ databases">
        <authorList>
            <person name="Chen W.-M."/>
        </authorList>
    </citation>
    <scope>NUCLEOTIDE SEQUENCE [LARGE SCALE GENOMIC DNA]</scope>
    <source>
        <strain evidence="3 4">YBJ-36</strain>
    </source>
</reference>
<evidence type="ECO:0000313" key="4">
    <source>
        <dbReference type="Proteomes" id="UP000282759"/>
    </source>
</evidence>
<feature type="signal peptide" evidence="1">
    <location>
        <begin position="1"/>
        <end position="29"/>
    </location>
</feature>
<dbReference type="PANTHER" id="PTHR31339:SF9">
    <property type="entry name" value="PLASMIN AND FIBRONECTIN-BINDING PROTEIN A"/>
    <property type="match status" value="1"/>
</dbReference>
<accession>A0A3S2Y602</accession>
<keyword evidence="3" id="KW-0378">Hydrolase</keyword>
<keyword evidence="1" id="KW-0732">Signal</keyword>
<feature type="chain" id="PRO_5018792017" evidence="1">
    <location>
        <begin position="30"/>
        <end position="479"/>
    </location>
</feature>
<dbReference type="InterPro" id="IPR051801">
    <property type="entry name" value="GH28_Enzymes"/>
</dbReference>
<sequence>MLYCITMKKVLKLILVLLAVIGLSTEVHALAVESKVYNVKDYGAVGDGKTLNTDALNKAVTACADAGGGMVLVPQGNYLSGTVVLKSNVTFYLEEDATIIGTTELSQYKSLPLKLNNPKEPVMLRWENIDRWTRALILLDHVENVTIAGSGTIDGASVTDPRGEEGRRGPHAIIMGNSKNIIIKDIRVTRAGNYNIMGFYIEDAKFSRLSIIEGSDGIHIRSGKNLLIEGCKFYTRDDAIAGGYWTNMLINDCLLNTSCNGLRLIMPANGLEVKNCIISGPGVFGHYRQNSFNPVSTNTLAAFILQPGAWGGAPGRLDNVYIHDIRVRDLNTLFSFVLNENNNSRNIRVERVNATGINMAACAVEAWPTDNWFEKVSFKDINITYNIKDAAILNTAEINRPRTEARPLPYWGWYARNVKQLELTNITLNYTGNEKRPVAAFENVGSVIMNNIKYKAVKGIKPFVYKSSTKVQQTKVVAF</sequence>
<dbReference type="Proteomes" id="UP000282759">
    <property type="component" value="Unassembled WGS sequence"/>
</dbReference>
<dbReference type="PANTHER" id="PTHR31339">
    <property type="entry name" value="PECTIN LYASE-RELATED"/>
    <property type="match status" value="1"/>
</dbReference>